<gene>
    <name evidence="2" type="ORF">EBN88_16725</name>
</gene>
<dbReference type="InterPro" id="IPR050490">
    <property type="entry name" value="Bact_solute-bd_prot1"/>
</dbReference>
<dbReference type="InterPro" id="IPR006059">
    <property type="entry name" value="SBP"/>
</dbReference>
<feature type="signal peptide" evidence="1">
    <location>
        <begin position="1"/>
        <end position="37"/>
    </location>
</feature>
<evidence type="ECO:0000313" key="3">
    <source>
        <dbReference type="Proteomes" id="UP000278673"/>
    </source>
</evidence>
<feature type="chain" id="PRO_5039432173" evidence="1">
    <location>
        <begin position="38"/>
        <end position="448"/>
    </location>
</feature>
<evidence type="ECO:0000256" key="1">
    <source>
        <dbReference type="SAM" id="SignalP"/>
    </source>
</evidence>
<dbReference type="InterPro" id="IPR006311">
    <property type="entry name" value="TAT_signal"/>
</dbReference>
<dbReference type="EMBL" id="RFFJ01000090">
    <property type="protein sequence ID" value="RMI38480.1"/>
    <property type="molecule type" value="Genomic_DNA"/>
</dbReference>
<keyword evidence="3" id="KW-1185">Reference proteome</keyword>
<accession>A0A3M2LNM6</accession>
<dbReference type="Pfam" id="PF01547">
    <property type="entry name" value="SBP_bac_1"/>
    <property type="match status" value="1"/>
</dbReference>
<sequence length="448" mass="47865">MSFDHSGHGGRFRMGRRGFLRLGLAGAGALAAPSVLAGCASPASPSGSSSLRVWDLFSGGDGVLMDEMLATVTSGPDAFDVDRTILEWGPSYYTKLAMAAAGGRAPEVAVLHLSRLAGYAPGGLLEPFDLDVLAEFGVTEQHFAPAVWERAKWEGEVYAIPLDTHPFIVFYDKEIAGAAGLLDSDGELAPIGSPEAMFAASEALAAEQGGTGVLFGHVGDQAQCWRMFNGLYAQTGATWELPDGGEPRVDADAAVRALTFMTELFDGQRNPNNLDYAGAMAAFQGSRGAMIFSGEWELPNLRITDRPLGAAPFVQIFDQPAVNADSHSYVLPRQERVDEGRRREAHRFVATMLKASYTWASAGHIPAYQPVIEEDRYAELDPQASYASASEVAVLDPPNWFTGSGSNFQNQMTQPMSAALMGNMSPESAVEQMISASQSMLDDPNPVA</sequence>
<protein>
    <submittedName>
        <fullName evidence="2">Extracellular solute-binding protein</fullName>
    </submittedName>
</protein>
<dbReference type="PANTHER" id="PTHR43649">
    <property type="entry name" value="ARABINOSE-BINDING PROTEIN-RELATED"/>
    <property type="match status" value="1"/>
</dbReference>
<reference evidence="2 3" key="1">
    <citation type="submission" date="2018-10" db="EMBL/GenBank/DDBJ databases">
        <title>Isolation, diversity and antifungal activity of actinobacteria from wheat.</title>
        <authorList>
            <person name="Han C."/>
        </authorList>
    </citation>
    <scope>NUCLEOTIDE SEQUENCE [LARGE SCALE GENOMIC DNA]</scope>
    <source>
        <strain evidence="2 3">NEAU-YY642</strain>
    </source>
</reference>
<dbReference type="AlphaFoldDB" id="A0A3M2LNM6"/>
<proteinExistence type="predicted"/>
<dbReference type="PROSITE" id="PS51318">
    <property type="entry name" value="TAT"/>
    <property type="match status" value="1"/>
</dbReference>
<evidence type="ECO:0000313" key="2">
    <source>
        <dbReference type="EMBL" id="RMI38480.1"/>
    </source>
</evidence>
<dbReference type="PANTHER" id="PTHR43649:SF14">
    <property type="entry name" value="BLR3389 PROTEIN"/>
    <property type="match status" value="1"/>
</dbReference>
<dbReference type="Proteomes" id="UP000278673">
    <property type="component" value="Unassembled WGS sequence"/>
</dbReference>
<organism evidence="2 3">
    <name type="scientific">Streptomyces triticirhizae</name>
    <dbReference type="NCBI Taxonomy" id="2483353"/>
    <lineage>
        <taxon>Bacteria</taxon>
        <taxon>Bacillati</taxon>
        <taxon>Actinomycetota</taxon>
        <taxon>Actinomycetes</taxon>
        <taxon>Kitasatosporales</taxon>
        <taxon>Streptomycetaceae</taxon>
        <taxon>Streptomyces</taxon>
    </lineage>
</organism>
<comment type="caution">
    <text evidence="2">The sequence shown here is derived from an EMBL/GenBank/DDBJ whole genome shotgun (WGS) entry which is preliminary data.</text>
</comment>
<dbReference type="SUPFAM" id="SSF53850">
    <property type="entry name" value="Periplasmic binding protein-like II"/>
    <property type="match status" value="1"/>
</dbReference>
<name>A0A3M2LNM6_9ACTN</name>
<keyword evidence="1" id="KW-0732">Signal</keyword>
<dbReference type="Gene3D" id="3.40.190.10">
    <property type="entry name" value="Periplasmic binding protein-like II"/>
    <property type="match status" value="1"/>
</dbReference>